<evidence type="ECO:0000256" key="1">
    <source>
        <dbReference type="ARBA" id="ARBA00022670"/>
    </source>
</evidence>
<accession>A0A7X3C2X3</accession>
<keyword evidence="3" id="KW-0378">Hydrolase</keyword>
<evidence type="ECO:0000256" key="5">
    <source>
        <dbReference type="SAM" id="MobiDB-lite"/>
    </source>
</evidence>
<feature type="chain" id="PRO_5038361622" evidence="6">
    <location>
        <begin position="24"/>
        <end position="217"/>
    </location>
</feature>
<sequence length="217" mass="23330">MNNHSVSSVLVVLAVALGLSVTAVPSNTKAKMSHSTDATKVVKRDSQRGSVSSLNSPATGSASVTPASKRWKSTTVTYKISSGSSYYTNIWKNAVKKWNAGGVVNLVPTSGKPDISLSTCNSSLSNSGTVGITYSTYYNGSKMNNLQVMASAKSYIYRNVSKKFKYSKAERTNVAEHELGHALGLQHNVGKASVMYYATRDRSVSKPDIKGLQESYR</sequence>
<feature type="compositionally biased region" description="Polar residues" evidence="5">
    <location>
        <begin position="28"/>
        <end position="38"/>
    </location>
</feature>
<protein>
    <submittedName>
        <fullName evidence="8">Matrixin family metalloprotease</fullName>
    </submittedName>
</protein>
<dbReference type="Pfam" id="PF00413">
    <property type="entry name" value="Peptidase_M10"/>
    <property type="match status" value="1"/>
</dbReference>
<name>A0A7X3C2X3_9LACO</name>
<proteinExistence type="predicted"/>
<evidence type="ECO:0000313" key="9">
    <source>
        <dbReference type="Proteomes" id="UP000466388"/>
    </source>
</evidence>
<dbReference type="SUPFAM" id="SSF55486">
    <property type="entry name" value="Metalloproteases ('zincins'), catalytic domain"/>
    <property type="match status" value="1"/>
</dbReference>
<evidence type="ECO:0000313" key="8">
    <source>
        <dbReference type="EMBL" id="MTV82302.1"/>
    </source>
</evidence>
<feature type="compositionally biased region" description="Polar residues" evidence="5">
    <location>
        <begin position="48"/>
        <end position="66"/>
    </location>
</feature>
<dbReference type="Proteomes" id="UP000466388">
    <property type="component" value="Unassembled WGS sequence"/>
</dbReference>
<dbReference type="GO" id="GO:0006508">
    <property type="term" value="P:proteolysis"/>
    <property type="evidence" value="ECO:0007669"/>
    <property type="project" value="UniProtKB-KW"/>
</dbReference>
<dbReference type="InterPro" id="IPR024079">
    <property type="entry name" value="MetalloPept_cat_dom_sf"/>
</dbReference>
<keyword evidence="9" id="KW-1185">Reference proteome</keyword>
<dbReference type="RefSeq" id="WP_155431575.1">
    <property type="nucleotide sequence ID" value="NZ_WNJO01000006.1"/>
</dbReference>
<dbReference type="AlphaFoldDB" id="A0A7X3C2X3"/>
<evidence type="ECO:0000256" key="6">
    <source>
        <dbReference type="SAM" id="SignalP"/>
    </source>
</evidence>
<keyword evidence="6" id="KW-0732">Signal</keyword>
<evidence type="ECO:0000256" key="3">
    <source>
        <dbReference type="ARBA" id="ARBA00022801"/>
    </source>
</evidence>
<dbReference type="InterPro" id="IPR001818">
    <property type="entry name" value="Pept_M10_metallopeptidase"/>
</dbReference>
<feature type="signal peptide" evidence="6">
    <location>
        <begin position="1"/>
        <end position="23"/>
    </location>
</feature>
<dbReference type="Gene3D" id="3.40.390.10">
    <property type="entry name" value="Collagenase (Catalytic Domain)"/>
    <property type="match status" value="1"/>
</dbReference>
<evidence type="ECO:0000259" key="7">
    <source>
        <dbReference type="Pfam" id="PF00413"/>
    </source>
</evidence>
<dbReference type="GO" id="GO:0008270">
    <property type="term" value="F:zinc ion binding"/>
    <property type="evidence" value="ECO:0007669"/>
    <property type="project" value="InterPro"/>
</dbReference>
<dbReference type="EMBL" id="WNJO01000006">
    <property type="protein sequence ID" value="MTV82302.1"/>
    <property type="molecule type" value="Genomic_DNA"/>
</dbReference>
<evidence type="ECO:0000256" key="2">
    <source>
        <dbReference type="ARBA" id="ARBA00022723"/>
    </source>
</evidence>
<feature type="domain" description="Peptidase M10 metallopeptidase" evidence="7">
    <location>
        <begin position="70"/>
        <end position="216"/>
    </location>
</feature>
<evidence type="ECO:0000256" key="4">
    <source>
        <dbReference type="ARBA" id="ARBA00022833"/>
    </source>
</evidence>
<keyword evidence="8" id="KW-0482">Metalloprotease</keyword>
<keyword evidence="2" id="KW-0479">Metal-binding</keyword>
<keyword evidence="1 8" id="KW-0645">Protease</keyword>
<gene>
    <name evidence="8" type="ORF">GM612_06505</name>
</gene>
<dbReference type="GO" id="GO:0031012">
    <property type="term" value="C:extracellular matrix"/>
    <property type="evidence" value="ECO:0007669"/>
    <property type="project" value="InterPro"/>
</dbReference>
<reference evidence="8 9" key="1">
    <citation type="submission" date="2019-11" db="EMBL/GenBank/DDBJ databases">
        <title>Lactobacillus sp. nov. CRM56-3, isolated from fermented tea leaves.</title>
        <authorList>
            <person name="Phuengjayaem S."/>
            <person name="Tanasupawat S."/>
        </authorList>
    </citation>
    <scope>NUCLEOTIDE SEQUENCE [LARGE SCALE GENOMIC DNA]</scope>
    <source>
        <strain evidence="8 9">CRM56-3</strain>
    </source>
</reference>
<comment type="caution">
    <text evidence="8">The sequence shown here is derived from an EMBL/GenBank/DDBJ whole genome shotgun (WGS) entry which is preliminary data.</text>
</comment>
<organism evidence="8 9">
    <name type="scientific">Secundilactobacillus folii</name>
    <dbReference type="NCBI Taxonomy" id="2678357"/>
    <lineage>
        <taxon>Bacteria</taxon>
        <taxon>Bacillati</taxon>
        <taxon>Bacillota</taxon>
        <taxon>Bacilli</taxon>
        <taxon>Lactobacillales</taxon>
        <taxon>Lactobacillaceae</taxon>
        <taxon>Secundilactobacillus</taxon>
    </lineage>
</organism>
<dbReference type="GO" id="GO:0004222">
    <property type="term" value="F:metalloendopeptidase activity"/>
    <property type="evidence" value="ECO:0007669"/>
    <property type="project" value="InterPro"/>
</dbReference>
<feature type="region of interest" description="Disordered" evidence="5">
    <location>
        <begin position="28"/>
        <end position="66"/>
    </location>
</feature>
<keyword evidence="4" id="KW-0862">Zinc</keyword>